<keyword evidence="3" id="KW-1185">Reference proteome</keyword>
<proteinExistence type="predicted"/>
<name>A0A150WHN0_BDEBC</name>
<sequence length="108" mass="11623">MFKVILSSLIFLAGTAHAEDVLEGDTLIRRLSVSYSTLVFYKNPTGESGRTLVACLSNEQAAKESLSNSNGGGVMLVPNSTVVFKNDTSRSFTDGSNLKGQFIQIECK</sequence>
<comment type="caution">
    <text evidence="2">The sequence shown here is derived from an EMBL/GenBank/DDBJ whole genome shotgun (WGS) entry which is preliminary data.</text>
</comment>
<keyword evidence="1" id="KW-0732">Signal</keyword>
<feature type="signal peptide" evidence="1">
    <location>
        <begin position="1"/>
        <end position="18"/>
    </location>
</feature>
<evidence type="ECO:0000313" key="2">
    <source>
        <dbReference type="EMBL" id="KYG63221.1"/>
    </source>
</evidence>
<organism evidence="2 3">
    <name type="scientific">Bdellovibrio bacteriovorus</name>
    <dbReference type="NCBI Taxonomy" id="959"/>
    <lineage>
        <taxon>Bacteria</taxon>
        <taxon>Pseudomonadati</taxon>
        <taxon>Bdellovibrionota</taxon>
        <taxon>Bdellovibrionia</taxon>
        <taxon>Bdellovibrionales</taxon>
        <taxon>Pseudobdellovibrionaceae</taxon>
        <taxon>Bdellovibrio</taxon>
    </lineage>
</organism>
<evidence type="ECO:0000313" key="3">
    <source>
        <dbReference type="Proteomes" id="UP000075320"/>
    </source>
</evidence>
<evidence type="ECO:0000256" key="1">
    <source>
        <dbReference type="SAM" id="SignalP"/>
    </source>
</evidence>
<protein>
    <submittedName>
        <fullName evidence="2">Uncharacterized protein</fullName>
    </submittedName>
</protein>
<feature type="chain" id="PRO_5007572563" evidence="1">
    <location>
        <begin position="19"/>
        <end position="108"/>
    </location>
</feature>
<dbReference type="Proteomes" id="UP000075320">
    <property type="component" value="Unassembled WGS sequence"/>
</dbReference>
<accession>A0A150WHN0</accession>
<reference evidence="2 3" key="1">
    <citation type="submission" date="2016-03" db="EMBL/GenBank/DDBJ databases">
        <authorList>
            <person name="Ploux O."/>
        </authorList>
    </citation>
    <scope>NUCLEOTIDE SEQUENCE [LARGE SCALE GENOMIC DNA]</scope>
    <source>
        <strain evidence="2 3">R0</strain>
    </source>
</reference>
<gene>
    <name evidence="2" type="ORF">AZI86_16090</name>
</gene>
<dbReference type="RefSeq" id="WP_061836296.1">
    <property type="nucleotide sequence ID" value="NZ_LUKE01000004.1"/>
</dbReference>
<dbReference type="EMBL" id="LUKE01000004">
    <property type="protein sequence ID" value="KYG63221.1"/>
    <property type="molecule type" value="Genomic_DNA"/>
</dbReference>
<dbReference type="AlphaFoldDB" id="A0A150WHN0"/>